<evidence type="ECO:0000313" key="1">
    <source>
        <dbReference type="EMBL" id="GGU85742.1"/>
    </source>
</evidence>
<sequence>MSPRDDVQPGRLDRTGLNERHHEYYLVRTTLADDPWVQLNLFNWHLVAGQPTTGTDSAGQGVRAPVEHCG</sequence>
<evidence type="ECO:0000313" key="2">
    <source>
        <dbReference type="Proteomes" id="UP000649573"/>
    </source>
</evidence>
<name>A0ABQ2VGV9_9PSEU</name>
<organism evidence="1 2">
    <name type="scientific">Lentzea flava</name>
    <dbReference type="NCBI Taxonomy" id="103732"/>
    <lineage>
        <taxon>Bacteria</taxon>
        <taxon>Bacillati</taxon>
        <taxon>Actinomycetota</taxon>
        <taxon>Actinomycetes</taxon>
        <taxon>Pseudonocardiales</taxon>
        <taxon>Pseudonocardiaceae</taxon>
        <taxon>Lentzea</taxon>
    </lineage>
</organism>
<reference evidence="2" key="1">
    <citation type="journal article" date="2019" name="Int. J. Syst. Evol. Microbiol.">
        <title>The Global Catalogue of Microorganisms (GCM) 10K type strain sequencing project: providing services to taxonomists for standard genome sequencing and annotation.</title>
        <authorList>
            <consortium name="The Broad Institute Genomics Platform"/>
            <consortium name="The Broad Institute Genome Sequencing Center for Infectious Disease"/>
            <person name="Wu L."/>
            <person name="Ma J."/>
        </authorList>
    </citation>
    <scope>NUCLEOTIDE SEQUENCE [LARGE SCALE GENOMIC DNA]</scope>
    <source>
        <strain evidence="2">JCM 3296</strain>
    </source>
</reference>
<accession>A0ABQ2VGV9</accession>
<proteinExistence type="predicted"/>
<dbReference type="EMBL" id="BMRE01000097">
    <property type="protein sequence ID" value="GGU85742.1"/>
    <property type="molecule type" value="Genomic_DNA"/>
</dbReference>
<protein>
    <submittedName>
        <fullName evidence="1">Uncharacterized protein</fullName>
    </submittedName>
</protein>
<dbReference type="Proteomes" id="UP000649573">
    <property type="component" value="Unassembled WGS sequence"/>
</dbReference>
<gene>
    <name evidence="1" type="ORF">GCM10010178_89820</name>
</gene>
<comment type="caution">
    <text evidence="1">The sequence shown here is derived from an EMBL/GenBank/DDBJ whole genome shotgun (WGS) entry which is preliminary data.</text>
</comment>
<keyword evidence="2" id="KW-1185">Reference proteome</keyword>